<protein>
    <submittedName>
        <fullName evidence="2">Uncharacterized protein</fullName>
    </submittedName>
</protein>
<proteinExistence type="predicted"/>
<evidence type="ECO:0000256" key="1">
    <source>
        <dbReference type="SAM" id="Phobius"/>
    </source>
</evidence>
<dbReference type="Proteomes" id="UP000199632">
    <property type="component" value="Unassembled WGS sequence"/>
</dbReference>
<feature type="transmembrane region" description="Helical" evidence="1">
    <location>
        <begin position="6"/>
        <end position="26"/>
    </location>
</feature>
<evidence type="ECO:0000313" key="3">
    <source>
        <dbReference type="Proteomes" id="UP000199632"/>
    </source>
</evidence>
<gene>
    <name evidence="2" type="ORF">SAMN05421684_7418</name>
</gene>
<feature type="transmembrane region" description="Helical" evidence="1">
    <location>
        <begin position="129"/>
        <end position="153"/>
    </location>
</feature>
<feature type="transmembrane region" description="Helical" evidence="1">
    <location>
        <begin position="33"/>
        <end position="53"/>
    </location>
</feature>
<evidence type="ECO:0000313" key="2">
    <source>
        <dbReference type="EMBL" id="SDZ62261.1"/>
    </source>
</evidence>
<dbReference type="RefSeq" id="WP_090802558.1">
    <property type="nucleotide sequence ID" value="NZ_BOND01000005.1"/>
</dbReference>
<sequence>MDSALAIVIGGTGIFAATVAYLVTLGDHGRQRAALAAAGAAVAVAVGFLLMLLMAEVSVLATTGLLALLAGAVAYRVFLRDLGRRRAMLATAGATAVVTASFVLVVYLAFVAFVAAVGVYLLVRVRLRISAALVLASTTLSGLLATAALAFWLSLSYAM</sequence>
<keyword evidence="1" id="KW-1133">Transmembrane helix</keyword>
<keyword evidence="1" id="KW-0472">Membrane</keyword>
<reference evidence="3" key="1">
    <citation type="submission" date="2016-10" db="EMBL/GenBank/DDBJ databases">
        <authorList>
            <person name="Varghese N."/>
            <person name="Submissions S."/>
        </authorList>
    </citation>
    <scope>NUCLEOTIDE SEQUENCE [LARGE SCALE GENOMIC DNA]</scope>
    <source>
        <strain evidence="3">DSM 44718</strain>
    </source>
</reference>
<dbReference type="EMBL" id="FNQB01000004">
    <property type="protein sequence ID" value="SDZ62261.1"/>
    <property type="molecule type" value="Genomic_DNA"/>
</dbReference>
<name>A0A1H3UJT1_9ACTN</name>
<accession>A0A1H3UJT1</accession>
<keyword evidence="3" id="KW-1185">Reference proteome</keyword>
<organism evidence="2 3">
    <name type="scientific">Asanoa ishikariensis</name>
    <dbReference type="NCBI Taxonomy" id="137265"/>
    <lineage>
        <taxon>Bacteria</taxon>
        <taxon>Bacillati</taxon>
        <taxon>Actinomycetota</taxon>
        <taxon>Actinomycetes</taxon>
        <taxon>Micromonosporales</taxon>
        <taxon>Micromonosporaceae</taxon>
        <taxon>Asanoa</taxon>
    </lineage>
</organism>
<keyword evidence="1" id="KW-0812">Transmembrane</keyword>
<dbReference type="AlphaFoldDB" id="A0A1H3UJT1"/>
<dbReference type="STRING" id="137265.SAMN05421684_7418"/>
<feature type="transmembrane region" description="Helical" evidence="1">
    <location>
        <begin position="59"/>
        <end position="78"/>
    </location>
</feature>
<feature type="transmembrane region" description="Helical" evidence="1">
    <location>
        <begin position="90"/>
        <end position="123"/>
    </location>
</feature>